<protein>
    <recommendedName>
        <fullName evidence="3">SusD/RagB family nutrient-binding outer membrane lipoprotein</fullName>
    </recommendedName>
</protein>
<dbReference type="RefSeq" id="WP_146857422.1">
    <property type="nucleotide sequence ID" value="NZ_BKAU01000001.1"/>
</dbReference>
<dbReference type="Gene3D" id="1.25.40.390">
    <property type="match status" value="1"/>
</dbReference>
<gene>
    <name evidence="1" type="ORF">CCY01nite_01780</name>
</gene>
<evidence type="ECO:0000313" key="2">
    <source>
        <dbReference type="Proteomes" id="UP000321436"/>
    </source>
</evidence>
<proteinExistence type="predicted"/>
<sequence length="567" mass="64250">MKHIKQTYRSWILIGMLGIASACNKDKLVEYNTQPDYVLDPPIRSLLPTAITAMHNNDFEAFYDNIRTVSNWAQQFVRKGGNGATFTTQVNNINYRYNTFYLSVAPHLTKIEKMIDEMPEEDKARHVYMRAIPGILKAYYAWYVSDVVGSIPYKEAVAARFNGTFTPVYDTQSALYEQLDQELKNIVATLKTQQPVTQEMFGTSDLYFGNDNTTAIGKWTRVANSLRLKIAMRMTKRDPERVRAIAAEVLADNAGLINSVDEEWVFKAGRSFTAGGNWNPYPDAGFSGEKNVIDFMWNKQDPRLRLYFRKNSWSQANFNTAKEQGKIPAGAVWDARQYYGQYSSPDATSDPAKARFFSSIVITNGTSNVTLDTTSPIQQRLFQSEYESGNGMTTFHLLTYADVCFMRAELAAMGLTNENVSEWYYKGIDASIDSYNKIAAIAMIHDYEAVTADEITAYKNQPDIAFEPAKALEQIAVQQYLHQFKNPNEGWAQIKRTGMPNSNTILALETFMTEGAVLPMPRRFPVNYPLTGDLNYSNKTTAIEEMIKEPGFGLPNDISGRVWWDKQ</sequence>
<dbReference type="Pfam" id="PF12771">
    <property type="entry name" value="SusD-like_2"/>
    <property type="match status" value="1"/>
</dbReference>
<keyword evidence="2" id="KW-1185">Reference proteome</keyword>
<dbReference type="AlphaFoldDB" id="A0A512RDY6"/>
<dbReference type="InterPro" id="IPR041662">
    <property type="entry name" value="SusD-like_2"/>
</dbReference>
<dbReference type="SUPFAM" id="SSF48452">
    <property type="entry name" value="TPR-like"/>
    <property type="match status" value="1"/>
</dbReference>
<dbReference type="InterPro" id="IPR011990">
    <property type="entry name" value="TPR-like_helical_dom_sf"/>
</dbReference>
<dbReference type="OrthoDB" id="9766256at2"/>
<accession>A0A512RDY6</accession>
<dbReference type="PROSITE" id="PS51257">
    <property type="entry name" value="PROKAR_LIPOPROTEIN"/>
    <property type="match status" value="1"/>
</dbReference>
<evidence type="ECO:0000313" key="1">
    <source>
        <dbReference type="EMBL" id="GEP93918.1"/>
    </source>
</evidence>
<reference evidence="1 2" key="1">
    <citation type="submission" date="2019-07" db="EMBL/GenBank/DDBJ databases">
        <title>Whole genome shotgun sequence of Chitinophaga cymbidii NBRC 109752.</title>
        <authorList>
            <person name="Hosoyama A."/>
            <person name="Uohara A."/>
            <person name="Ohji S."/>
            <person name="Ichikawa N."/>
        </authorList>
    </citation>
    <scope>NUCLEOTIDE SEQUENCE [LARGE SCALE GENOMIC DNA]</scope>
    <source>
        <strain evidence="1 2">NBRC 109752</strain>
    </source>
</reference>
<dbReference type="EMBL" id="BKAU01000001">
    <property type="protein sequence ID" value="GEP93918.1"/>
    <property type="molecule type" value="Genomic_DNA"/>
</dbReference>
<name>A0A512RDY6_9BACT</name>
<organism evidence="1 2">
    <name type="scientific">Chitinophaga cymbidii</name>
    <dbReference type="NCBI Taxonomy" id="1096750"/>
    <lineage>
        <taxon>Bacteria</taxon>
        <taxon>Pseudomonadati</taxon>
        <taxon>Bacteroidota</taxon>
        <taxon>Chitinophagia</taxon>
        <taxon>Chitinophagales</taxon>
        <taxon>Chitinophagaceae</taxon>
        <taxon>Chitinophaga</taxon>
    </lineage>
</organism>
<evidence type="ECO:0008006" key="3">
    <source>
        <dbReference type="Google" id="ProtNLM"/>
    </source>
</evidence>
<comment type="caution">
    <text evidence="1">The sequence shown here is derived from an EMBL/GenBank/DDBJ whole genome shotgun (WGS) entry which is preliminary data.</text>
</comment>
<dbReference type="Proteomes" id="UP000321436">
    <property type="component" value="Unassembled WGS sequence"/>
</dbReference>